<dbReference type="Proteomes" id="UP001172778">
    <property type="component" value="Unassembled WGS sequence"/>
</dbReference>
<keyword evidence="5 9" id="KW-0963">Cytoplasm</keyword>
<dbReference type="Gene3D" id="3.40.50.150">
    <property type="entry name" value="Vaccinia Virus protein VP39"/>
    <property type="match status" value="1"/>
</dbReference>
<gene>
    <name evidence="10" type="primary">tmpT</name>
    <name evidence="9" type="synonym">tpm</name>
    <name evidence="10" type="ORF">PZA18_16570</name>
</gene>
<evidence type="ECO:0000256" key="1">
    <source>
        <dbReference type="ARBA" id="ARBA00000903"/>
    </source>
</evidence>
<dbReference type="GO" id="GO:0032259">
    <property type="term" value="P:methylation"/>
    <property type="evidence" value="ECO:0007669"/>
    <property type="project" value="UniProtKB-KW"/>
</dbReference>
<dbReference type="NCBIfam" id="NF009732">
    <property type="entry name" value="PRK13255.1"/>
    <property type="match status" value="1"/>
</dbReference>
<dbReference type="NCBIfam" id="TIGR03840">
    <property type="entry name" value="TMPT_Se_Te"/>
    <property type="match status" value="1"/>
</dbReference>
<reference evidence="10" key="1">
    <citation type="submission" date="2023-03" db="EMBL/GenBank/DDBJ databases">
        <title>Chitinimonas shenzhenensis gen. nov., sp. nov., a novel member of family Burkholderiaceae isolated from activated sludge collected in Shen Zhen, China.</title>
        <authorList>
            <person name="Wang X."/>
        </authorList>
    </citation>
    <scope>NUCLEOTIDE SEQUENCE</scope>
    <source>
        <strain evidence="10">DQS-5</strain>
    </source>
</reference>
<keyword evidence="11" id="KW-1185">Reference proteome</keyword>
<dbReference type="Pfam" id="PF05724">
    <property type="entry name" value="TPMT"/>
    <property type="match status" value="1"/>
</dbReference>
<dbReference type="InterPro" id="IPR022474">
    <property type="entry name" value="Thiopur_S-MeTfrase_Se/Te_detox"/>
</dbReference>
<protein>
    <recommendedName>
        <fullName evidence="4 9">Thiopurine S-methyltransferase</fullName>
        <ecNumber evidence="4 9">2.1.1.67</ecNumber>
    </recommendedName>
    <alternativeName>
        <fullName evidence="9">Thiopurine methyltransferase</fullName>
    </alternativeName>
</protein>
<dbReference type="PANTHER" id="PTHR10259:SF11">
    <property type="entry name" value="THIOPURINE S-METHYLTRANSFERASE"/>
    <property type="match status" value="1"/>
</dbReference>
<comment type="caution">
    <text evidence="10">The sequence shown here is derived from an EMBL/GenBank/DDBJ whole genome shotgun (WGS) entry which is preliminary data.</text>
</comment>
<dbReference type="PANTHER" id="PTHR10259">
    <property type="entry name" value="THIOPURINE S-METHYLTRANSFERASE"/>
    <property type="match status" value="1"/>
</dbReference>
<evidence type="ECO:0000313" key="10">
    <source>
        <dbReference type="EMBL" id="MDK2125670.1"/>
    </source>
</evidence>
<keyword evidence="6 9" id="KW-0489">Methyltransferase</keyword>
<dbReference type="GO" id="GO:0008119">
    <property type="term" value="F:thiopurine S-methyltransferase activity"/>
    <property type="evidence" value="ECO:0007669"/>
    <property type="project" value="UniProtKB-EC"/>
</dbReference>
<dbReference type="InterPro" id="IPR008854">
    <property type="entry name" value="TPMT"/>
</dbReference>
<dbReference type="SUPFAM" id="SSF53335">
    <property type="entry name" value="S-adenosyl-L-methionine-dependent methyltransferases"/>
    <property type="match status" value="1"/>
</dbReference>
<accession>A0ABT7E042</accession>
<name>A0ABT7E042_9NEIS</name>
<evidence type="ECO:0000256" key="6">
    <source>
        <dbReference type="ARBA" id="ARBA00022603"/>
    </source>
</evidence>
<evidence type="ECO:0000256" key="3">
    <source>
        <dbReference type="ARBA" id="ARBA00008145"/>
    </source>
</evidence>
<dbReference type="HAMAP" id="MF_00812">
    <property type="entry name" value="Thiopur_methtran"/>
    <property type="match status" value="1"/>
</dbReference>
<keyword evidence="7 9" id="KW-0808">Transferase</keyword>
<dbReference type="InterPro" id="IPR029063">
    <property type="entry name" value="SAM-dependent_MTases_sf"/>
</dbReference>
<dbReference type="EMBL" id="JARRAF010000022">
    <property type="protein sequence ID" value="MDK2125670.1"/>
    <property type="molecule type" value="Genomic_DNA"/>
</dbReference>
<dbReference type="PROSITE" id="PS51585">
    <property type="entry name" value="SAM_MT_TPMT"/>
    <property type="match status" value="1"/>
</dbReference>
<evidence type="ECO:0000256" key="2">
    <source>
        <dbReference type="ARBA" id="ARBA00004496"/>
    </source>
</evidence>
<proteinExistence type="inferred from homology"/>
<feature type="binding site" evidence="9">
    <location>
        <position position="66"/>
    </location>
    <ligand>
        <name>S-adenosyl-L-methionine</name>
        <dbReference type="ChEBI" id="CHEBI:59789"/>
    </ligand>
</feature>
<comment type="similarity">
    <text evidence="3 9">Belongs to the class I-like SAM-binding methyltransferase superfamily. TPMT family.</text>
</comment>
<dbReference type="PIRSF" id="PIRSF023956">
    <property type="entry name" value="Thiopurine_S-methyltransferase"/>
    <property type="match status" value="1"/>
</dbReference>
<comment type="subcellular location">
    <subcellularLocation>
        <location evidence="2 9">Cytoplasm</location>
    </subcellularLocation>
</comment>
<evidence type="ECO:0000256" key="4">
    <source>
        <dbReference type="ARBA" id="ARBA00011905"/>
    </source>
</evidence>
<feature type="binding site" evidence="9">
    <location>
        <position position="45"/>
    </location>
    <ligand>
        <name>S-adenosyl-L-methionine</name>
        <dbReference type="ChEBI" id="CHEBI:59789"/>
    </ligand>
</feature>
<organism evidence="10 11">
    <name type="scientific">Parachitinimonas caeni</name>
    <dbReference type="NCBI Taxonomy" id="3031301"/>
    <lineage>
        <taxon>Bacteria</taxon>
        <taxon>Pseudomonadati</taxon>
        <taxon>Pseudomonadota</taxon>
        <taxon>Betaproteobacteria</taxon>
        <taxon>Neisseriales</taxon>
        <taxon>Chitinibacteraceae</taxon>
        <taxon>Parachitinimonas</taxon>
    </lineage>
</organism>
<sequence length="212" mass="23444">MDANFWHRKWEANEIGFHISTANPLLVRHIGQLALATGSRLFLPLCGKTLDIGWLLAQGYQVAGAELSELAVQQLFAELGVVPVISQHGALKCYQTGNLQVWVGDIFAVSAEQLGRVDAVYDRAALVALPDPVRPRYTAHLREIIAQAPQLLVCYAYDQSVQPGPPFSINQAEVLHHYAEYYDISLLESVEVVGGMKGKCAAWEHVFHLAKR</sequence>
<feature type="binding site" evidence="9">
    <location>
        <position position="10"/>
    </location>
    <ligand>
        <name>S-adenosyl-L-methionine</name>
        <dbReference type="ChEBI" id="CHEBI:59789"/>
    </ligand>
</feature>
<keyword evidence="8 9" id="KW-0949">S-adenosyl-L-methionine</keyword>
<evidence type="ECO:0000313" key="11">
    <source>
        <dbReference type="Proteomes" id="UP001172778"/>
    </source>
</evidence>
<evidence type="ECO:0000256" key="5">
    <source>
        <dbReference type="ARBA" id="ARBA00022490"/>
    </source>
</evidence>
<dbReference type="InterPro" id="IPR025835">
    <property type="entry name" value="Thiopurine_S-MeTrfase"/>
</dbReference>
<dbReference type="EC" id="2.1.1.67" evidence="4 9"/>
<feature type="binding site" evidence="9">
    <location>
        <position position="123"/>
    </location>
    <ligand>
        <name>S-adenosyl-L-methionine</name>
        <dbReference type="ChEBI" id="CHEBI:59789"/>
    </ligand>
</feature>
<evidence type="ECO:0000256" key="9">
    <source>
        <dbReference type="HAMAP-Rule" id="MF_00812"/>
    </source>
</evidence>
<evidence type="ECO:0000256" key="7">
    <source>
        <dbReference type="ARBA" id="ARBA00022679"/>
    </source>
</evidence>
<evidence type="ECO:0000256" key="8">
    <source>
        <dbReference type="ARBA" id="ARBA00022691"/>
    </source>
</evidence>
<comment type="catalytic activity">
    <reaction evidence="1 9">
        <text>S-adenosyl-L-methionine + a thiopurine = S-adenosyl-L-homocysteine + a thiopurine S-methylether.</text>
        <dbReference type="EC" id="2.1.1.67"/>
    </reaction>
</comment>
<dbReference type="RefSeq" id="WP_284101981.1">
    <property type="nucleotide sequence ID" value="NZ_JARRAF010000022.1"/>
</dbReference>